<reference evidence="1" key="1">
    <citation type="submission" date="2022-11" db="EMBL/GenBank/DDBJ databases">
        <title>Complete genome sequence of Methanogenium organophilum DSM 3596.</title>
        <authorList>
            <person name="Chen S.-C."/>
            <person name="Lai S.-J."/>
            <person name="You Y.-T."/>
        </authorList>
    </citation>
    <scope>NUCLEOTIDE SEQUENCE</scope>
    <source>
        <strain evidence="1">DSM 3596</strain>
    </source>
</reference>
<proteinExistence type="predicted"/>
<dbReference type="InterPro" id="IPR023375">
    <property type="entry name" value="ADC_dom_sf"/>
</dbReference>
<dbReference type="AlphaFoldDB" id="A0A9X9T6K9"/>
<sequence length="264" mass="29539">MFQVQDDFTYLMPVHFGGGRFDPDKVVSQKTTTLAMSFETDRKLLEQYIPAEFELLSPEVQVIFSKFTEIDWMQGGQYNLVNIASPVRFSGRKDELEGSYTLVVWENKTAPILGGREQTGIPKIYADIEDLHILKPHYMTNVSYEGSTFLNLDFEAEEEITGAGLDAIRSGFSSVNTIGWRYIPKVGAPGAELSQFVLYPQGMKVERAVAGTGSLKWTTLTPMQNPVQYYIVNSLAALPVKKISQSVLFEGETFLHAMGARVIE</sequence>
<organism evidence="1 2">
    <name type="scientific">Methanogenium organophilum</name>
    <dbReference type="NCBI Taxonomy" id="2199"/>
    <lineage>
        <taxon>Archaea</taxon>
        <taxon>Methanobacteriati</taxon>
        <taxon>Methanobacteriota</taxon>
        <taxon>Stenosarchaea group</taxon>
        <taxon>Methanomicrobia</taxon>
        <taxon>Methanomicrobiales</taxon>
        <taxon>Methanomicrobiaceae</taxon>
        <taxon>Methanogenium</taxon>
    </lineage>
</organism>
<dbReference type="Proteomes" id="UP001163096">
    <property type="component" value="Chromosome"/>
</dbReference>
<evidence type="ECO:0000313" key="2">
    <source>
        <dbReference type="Proteomes" id="UP001163096"/>
    </source>
</evidence>
<dbReference type="InterPro" id="IPR010451">
    <property type="entry name" value="Acetoacetate_decarboxylase"/>
</dbReference>
<dbReference type="Gene3D" id="2.40.400.10">
    <property type="entry name" value="Acetoacetate decarboxylase-like"/>
    <property type="match status" value="1"/>
</dbReference>
<dbReference type="GO" id="GO:0016829">
    <property type="term" value="F:lyase activity"/>
    <property type="evidence" value="ECO:0007669"/>
    <property type="project" value="InterPro"/>
</dbReference>
<dbReference type="RefSeq" id="WP_268185672.1">
    <property type="nucleotide sequence ID" value="NZ_CP113361.1"/>
</dbReference>
<gene>
    <name evidence="1" type="ORF">OU421_08530</name>
</gene>
<accession>A0A9X9T6K9</accession>
<evidence type="ECO:0000313" key="1">
    <source>
        <dbReference type="EMBL" id="WAI00473.1"/>
    </source>
</evidence>
<dbReference type="Pfam" id="PF06314">
    <property type="entry name" value="ADC"/>
    <property type="match status" value="1"/>
</dbReference>
<dbReference type="SUPFAM" id="SSF160104">
    <property type="entry name" value="Acetoacetate decarboxylase-like"/>
    <property type="match status" value="1"/>
</dbReference>
<keyword evidence="2" id="KW-1185">Reference proteome</keyword>
<protein>
    <submittedName>
        <fullName evidence="1">Acetoacetate decarboxylase family protein</fullName>
    </submittedName>
</protein>
<dbReference type="KEGG" id="mou:OU421_08530"/>
<dbReference type="GeneID" id="76835142"/>
<name>A0A9X9T6K9_METOG</name>
<dbReference type="EMBL" id="CP113361">
    <property type="protein sequence ID" value="WAI00473.1"/>
    <property type="molecule type" value="Genomic_DNA"/>
</dbReference>